<reference evidence="4" key="1">
    <citation type="submission" date="2017-07" db="EMBL/GenBank/DDBJ databases">
        <authorList>
            <person name="Mikheyev A."/>
            <person name="Grau M."/>
        </authorList>
    </citation>
    <scope>NUCLEOTIDE SEQUENCE</scope>
    <source>
        <tissue evidence="4">Venom_gland</tissue>
    </source>
</reference>
<evidence type="ECO:0000259" key="3">
    <source>
        <dbReference type="Pfam" id="PF23191"/>
    </source>
</evidence>
<feature type="region of interest" description="Disordered" evidence="1">
    <location>
        <begin position="85"/>
        <end position="135"/>
    </location>
</feature>
<dbReference type="PANTHER" id="PTHR11630:SF106">
    <property type="entry name" value="DNA REPLICATION LICENSING FACTOR MCM3"/>
    <property type="match status" value="1"/>
</dbReference>
<proteinExistence type="predicted"/>
<dbReference type="GO" id="GO:0042555">
    <property type="term" value="C:MCM complex"/>
    <property type="evidence" value="ECO:0007669"/>
    <property type="project" value="TreeGrafter"/>
</dbReference>
<feature type="compositionally biased region" description="Acidic residues" evidence="1">
    <location>
        <begin position="93"/>
        <end position="103"/>
    </location>
</feature>
<evidence type="ECO:0000259" key="2">
    <source>
        <dbReference type="Pfam" id="PF17855"/>
    </source>
</evidence>
<dbReference type="GO" id="GO:0006271">
    <property type="term" value="P:DNA strand elongation involved in DNA replication"/>
    <property type="evidence" value="ECO:0007669"/>
    <property type="project" value="TreeGrafter"/>
</dbReference>
<organism evidence="4">
    <name type="scientific">Micrurus spixii</name>
    <name type="common">Amazon coral snake</name>
    <dbReference type="NCBI Taxonomy" id="129469"/>
    <lineage>
        <taxon>Eukaryota</taxon>
        <taxon>Metazoa</taxon>
        <taxon>Chordata</taxon>
        <taxon>Craniata</taxon>
        <taxon>Vertebrata</taxon>
        <taxon>Euteleostomi</taxon>
        <taxon>Lepidosauria</taxon>
        <taxon>Squamata</taxon>
        <taxon>Bifurcata</taxon>
        <taxon>Unidentata</taxon>
        <taxon>Episquamata</taxon>
        <taxon>Toxicofera</taxon>
        <taxon>Serpentes</taxon>
        <taxon>Colubroidea</taxon>
        <taxon>Elapidae</taxon>
        <taxon>Elapinae</taxon>
        <taxon>Micrurus</taxon>
    </lineage>
</organism>
<dbReference type="InterPro" id="IPR031327">
    <property type="entry name" value="MCM"/>
</dbReference>
<dbReference type="GO" id="GO:0005524">
    <property type="term" value="F:ATP binding"/>
    <property type="evidence" value="ECO:0007669"/>
    <property type="project" value="InterPro"/>
</dbReference>
<evidence type="ECO:0000313" key="4">
    <source>
        <dbReference type="EMBL" id="LAB41387.1"/>
    </source>
</evidence>
<evidence type="ECO:0000256" key="1">
    <source>
        <dbReference type="SAM" id="MobiDB-lite"/>
    </source>
</evidence>
<name>A0A2D4N6R1_9SAUR</name>
<reference evidence="4" key="2">
    <citation type="submission" date="2017-11" db="EMBL/GenBank/DDBJ databases">
        <title>Coralsnake Venomics: Analyses of Venom Gland Transcriptomes and Proteomes of Six Brazilian Taxa.</title>
        <authorList>
            <person name="Aird S.D."/>
            <person name="Jorge da Silva N."/>
            <person name="Qiu L."/>
            <person name="Villar-Briones A."/>
            <person name="Aparecida-Saddi V."/>
            <person name="Campos-Telles M.P."/>
            <person name="Grau M."/>
            <person name="Mikheyev A.S."/>
        </authorList>
    </citation>
    <scope>NUCLEOTIDE SEQUENCE</scope>
    <source>
        <tissue evidence="4">Venom_gland</tissue>
    </source>
</reference>
<feature type="domain" description="MCM3-like winged helix" evidence="3">
    <location>
        <begin position="164"/>
        <end position="234"/>
    </location>
</feature>
<accession>A0A2D4N6R1</accession>
<dbReference type="GO" id="GO:1902975">
    <property type="term" value="P:mitotic DNA replication initiation"/>
    <property type="evidence" value="ECO:0007669"/>
    <property type="project" value="TreeGrafter"/>
</dbReference>
<dbReference type="GO" id="GO:0017116">
    <property type="term" value="F:single-stranded DNA helicase activity"/>
    <property type="evidence" value="ECO:0007669"/>
    <property type="project" value="TreeGrafter"/>
</dbReference>
<dbReference type="AlphaFoldDB" id="A0A2D4N6R1"/>
<dbReference type="Gene3D" id="3.40.50.300">
    <property type="entry name" value="P-loop containing nucleotide triphosphate hydrolases"/>
    <property type="match status" value="1"/>
</dbReference>
<sequence>MKPVLTEEAAALIAQEYSSLRSQEQITSDNARTSPITARTLETLIRLSTAHAKARMSKIIEKQDAKAAVELVQFAYFKKVLEKEKKRKKQAEEDPEEETDGEMSQEREEKQKKRRKTDSSGQSPTEGETYDPYDFSDTEAEMPAIQAHPSKIPEASSTDEITSKLSESRLKTFKAALLEVFRVAHAQSVNLKSLLESINRDNPTPFSSAEVKAALEQMQEDNQIMMSDDIIFLI</sequence>
<dbReference type="GO" id="GO:0000727">
    <property type="term" value="P:double-strand break repair via break-induced replication"/>
    <property type="evidence" value="ECO:0007669"/>
    <property type="project" value="TreeGrafter"/>
</dbReference>
<dbReference type="InterPro" id="IPR041562">
    <property type="entry name" value="MCM_lid"/>
</dbReference>
<dbReference type="InterPro" id="IPR056575">
    <property type="entry name" value="WH_MCM3_C"/>
</dbReference>
<dbReference type="EMBL" id="IACM01153310">
    <property type="protein sequence ID" value="LAB41387.1"/>
    <property type="molecule type" value="Transcribed_RNA"/>
</dbReference>
<dbReference type="SUPFAM" id="SSF52540">
    <property type="entry name" value="P-loop containing nucleoside triphosphate hydrolases"/>
    <property type="match status" value="1"/>
</dbReference>
<dbReference type="GO" id="GO:0003697">
    <property type="term" value="F:single-stranded DNA binding"/>
    <property type="evidence" value="ECO:0007669"/>
    <property type="project" value="TreeGrafter"/>
</dbReference>
<dbReference type="GO" id="GO:0005634">
    <property type="term" value="C:nucleus"/>
    <property type="evidence" value="ECO:0007669"/>
    <property type="project" value="TreeGrafter"/>
</dbReference>
<feature type="domain" description="MCM AAA-lid" evidence="2">
    <location>
        <begin position="2"/>
        <end position="73"/>
    </location>
</feature>
<protein>
    <submittedName>
        <fullName evidence="4">Uncharacterized protein</fullName>
    </submittedName>
</protein>
<dbReference type="PANTHER" id="PTHR11630">
    <property type="entry name" value="DNA REPLICATION LICENSING FACTOR MCM FAMILY MEMBER"/>
    <property type="match status" value="1"/>
</dbReference>
<dbReference type="Pfam" id="PF23191">
    <property type="entry name" value="WHD_MCM3_C"/>
    <property type="match status" value="1"/>
</dbReference>
<dbReference type="InterPro" id="IPR027417">
    <property type="entry name" value="P-loop_NTPase"/>
</dbReference>
<dbReference type="Pfam" id="PF17855">
    <property type="entry name" value="MCM_lid"/>
    <property type="match status" value="1"/>
</dbReference>